<evidence type="ECO:0000256" key="1">
    <source>
        <dbReference type="SAM" id="Phobius"/>
    </source>
</evidence>
<keyword evidence="1" id="KW-0812">Transmembrane</keyword>
<keyword evidence="1" id="KW-1133">Transmembrane helix</keyword>
<gene>
    <name evidence="2" type="ORF">AHEV_185</name>
</gene>
<evidence type="ECO:0000313" key="2">
    <source>
        <dbReference type="EMBL" id="CCU55506.1"/>
    </source>
</evidence>
<dbReference type="OrthoDB" id="7024at10239"/>
<reference evidence="2" key="1">
    <citation type="journal article" date="2013" name="J. Virol.">
        <title>New Insights into the Evolution of Entomopoxvirinae from the Complete Genome Sequences of Four Entomopoxviruses Infecting Adoxophyes honmai, Choristoneura biennis, Choristoneura rosaceana, and Mythimna separata.</title>
        <authorList>
            <person name="Theze J."/>
            <person name="Takatsuka J."/>
            <person name="Li Z."/>
            <person name="Gallais J."/>
            <person name="Doucet D."/>
            <person name="Arif B."/>
            <person name="Nakai M."/>
            <person name="Herniou E.A."/>
        </authorList>
    </citation>
    <scope>NUCLEOTIDE SEQUENCE</scope>
    <source>
        <strain evidence="2">Tokyo</strain>
    </source>
</reference>
<accession>A0A916KP77</accession>
<sequence>MNNGLIVGLIITGVLILYVGVLIGIIYLAIKPYTFIEGYSNISTNNKTDPIYTKITIPPPCKKPAQTQLNYSSKCMTDVDNNNKNILIKDKKNRVNLSCEEFNNIYCKSSIEHNNNICCNDRNLYISSHFTDRLPLKHAVHNINLSNMKKTDILFINNIDVSREVTVFYNENTSTTFPRINLDKDNLHTHSELSGYYTYSTYIESDSSQMFTGISTDSIFISDPAARNEIYDKKTDNNGYFTSINVRMTSGTHAGKKLRLINIYKIYDKSYTNIDSFNVLHYIFDFIYKNFSNDLLIIGGYFGVRNELIQLAIVRSNLQDKLHLFPANNISTCNNFKGCSNPDAIIIDTKLIDECSNVKVITEDPWFYDNNNNYILTVILENFKSENYENSKETARSNWNIVHSTKNDIYPPKYEIPTNYVNNSIIEYNIRNNPVKIINVN</sequence>
<dbReference type="EMBL" id="HF679131">
    <property type="protein sequence ID" value="CCU55506.1"/>
    <property type="molecule type" value="Genomic_DNA"/>
</dbReference>
<keyword evidence="3" id="KW-1185">Reference proteome</keyword>
<keyword evidence="1" id="KW-0472">Membrane</keyword>
<organism evidence="2 3">
    <name type="scientific">Adoxophyes honmai entomopoxvirus 'L'</name>
    <dbReference type="NCBI Taxonomy" id="1293540"/>
    <lineage>
        <taxon>Viruses</taxon>
        <taxon>Varidnaviria</taxon>
        <taxon>Bamfordvirae</taxon>
        <taxon>Nucleocytoviricota</taxon>
        <taxon>Pokkesviricetes</taxon>
        <taxon>Chitovirales</taxon>
        <taxon>Poxviridae</taxon>
        <taxon>Entomopoxvirinae</taxon>
        <taxon>Betaentomopoxvirus</taxon>
        <taxon>Betaentomopoxvirus ahonmai</taxon>
    </lineage>
</organism>
<protein>
    <submittedName>
        <fullName evidence="2">Uncharacterized protein</fullName>
    </submittedName>
</protein>
<name>A0A916KP77_9POXV</name>
<dbReference type="Proteomes" id="UP000792575">
    <property type="component" value="Genome"/>
</dbReference>
<dbReference type="RefSeq" id="YP_008004008.1">
    <property type="nucleotide sequence ID" value="NC_021247.1"/>
</dbReference>
<feature type="transmembrane region" description="Helical" evidence="1">
    <location>
        <begin position="6"/>
        <end position="30"/>
    </location>
</feature>
<dbReference type="GeneID" id="15614114"/>
<proteinExistence type="predicted"/>
<dbReference type="KEGG" id="vg:15614114"/>
<evidence type="ECO:0000313" key="3">
    <source>
        <dbReference type="Proteomes" id="UP000792575"/>
    </source>
</evidence>